<keyword evidence="2" id="KW-0285">Flavoprotein</keyword>
<dbReference type="GO" id="GO:0008202">
    <property type="term" value="P:steroid metabolic process"/>
    <property type="evidence" value="ECO:0007669"/>
    <property type="project" value="UniProtKB-ARBA"/>
</dbReference>
<evidence type="ECO:0000259" key="5">
    <source>
        <dbReference type="Pfam" id="PF00890"/>
    </source>
</evidence>
<feature type="domain" description="FAD-dependent oxidoreductase 2 FAD-binding" evidence="5">
    <location>
        <begin position="18"/>
        <end position="554"/>
    </location>
</feature>
<dbReference type="InterPro" id="IPR027477">
    <property type="entry name" value="Succ_DH/fumarate_Rdtase_cat_sf"/>
</dbReference>
<dbReference type="SUPFAM" id="SSF56425">
    <property type="entry name" value="Succinate dehydrogenase/fumarate reductase flavoprotein, catalytic domain"/>
    <property type="match status" value="1"/>
</dbReference>
<dbReference type="RefSeq" id="WP_099306913.1">
    <property type="nucleotide sequence ID" value="NZ_PDVP01000007.1"/>
</dbReference>
<dbReference type="Proteomes" id="UP000221168">
    <property type="component" value="Unassembled WGS sequence"/>
</dbReference>
<evidence type="ECO:0000256" key="3">
    <source>
        <dbReference type="ARBA" id="ARBA00022827"/>
    </source>
</evidence>
<comment type="cofactor">
    <cofactor evidence="1">
        <name>FAD</name>
        <dbReference type="ChEBI" id="CHEBI:57692"/>
    </cofactor>
</comment>
<keyword evidence="3" id="KW-0274">FAD</keyword>
<accession>A0A2G1QNE5</accession>
<gene>
    <name evidence="6" type="ORF">CSC94_13470</name>
</gene>
<reference evidence="6 7" key="1">
    <citation type="submission" date="2017-10" db="EMBL/GenBank/DDBJ databases">
        <title>Sedimentibacterium mangrovi gen. nov., sp. nov., a novel member of family Phyllobacteriacea isolated from mangrove sediment.</title>
        <authorList>
            <person name="Liao H."/>
            <person name="Tian Y."/>
        </authorList>
    </citation>
    <scope>NUCLEOTIDE SEQUENCE [LARGE SCALE GENOMIC DNA]</scope>
    <source>
        <strain evidence="6 7">X9-2-2</strain>
    </source>
</reference>
<dbReference type="InterPro" id="IPR050315">
    <property type="entry name" value="FAD-oxidoreductase_2"/>
</dbReference>
<organism evidence="6 7">
    <name type="scientific">Zhengella mangrovi</name>
    <dbReference type="NCBI Taxonomy" id="1982044"/>
    <lineage>
        <taxon>Bacteria</taxon>
        <taxon>Pseudomonadati</taxon>
        <taxon>Pseudomonadota</taxon>
        <taxon>Alphaproteobacteria</taxon>
        <taxon>Hyphomicrobiales</taxon>
        <taxon>Notoacmeibacteraceae</taxon>
        <taxon>Zhengella</taxon>
    </lineage>
</organism>
<evidence type="ECO:0000256" key="1">
    <source>
        <dbReference type="ARBA" id="ARBA00001974"/>
    </source>
</evidence>
<dbReference type="InterPro" id="IPR003953">
    <property type="entry name" value="FAD-dep_OxRdtase_2_FAD-bd"/>
</dbReference>
<evidence type="ECO:0000313" key="6">
    <source>
        <dbReference type="EMBL" id="PHP66728.1"/>
    </source>
</evidence>
<dbReference type="Gene3D" id="3.90.700.10">
    <property type="entry name" value="Succinate dehydrogenase/fumarate reductase flavoprotein, catalytic domain"/>
    <property type="match status" value="1"/>
</dbReference>
<dbReference type="Gene3D" id="3.50.50.60">
    <property type="entry name" value="FAD/NAD(P)-binding domain"/>
    <property type="match status" value="2"/>
</dbReference>
<dbReference type="Pfam" id="PF00890">
    <property type="entry name" value="FAD_binding_2"/>
    <property type="match status" value="1"/>
</dbReference>
<dbReference type="OrthoDB" id="3178130at2"/>
<keyword evidence="7" id="KW-1185">Reference proteome</keyword>
<evidence type="ECO:0000256" key="2">
    <source>
        <dbReference type="ARBA" id="ARBA00022630"/>
    </source>
</evidence>
<dbReference type="PANTHER" id="PTHR43400:SF10">
    <property type="entry name" value="3-OXOSTEROID 1-DEHYDROGENASE"/>
    <property type="match status" value="1"/>
</dbReference>
<dbReference type="NCBIfam" id="NF009477">
    <property type="entry name" value="PRK12843.1"/>
    <property type="match status" value="1"/>
</dbReference>
<protein>
    <submittedName>
        <fullName evidence="6">FAD-binding dehydrogenase</fullName>
    </submittedName>
</protein>
<dbReference type="SUPFAM" id="SSF51905">
    <property type="entry name" value="FAD/NAD(P)-binding domain"/>
    <property type="match status" value="1"/>
</dbReference>
<evidence type="ECO:0000256" key="4">
    <source>
        <dbReference type="ARBA" id="ARBA00023002"/>
    </source>
</evidence>
<dbReference type="GO" id="GO:0016491">
    <property type="term" value="F:oxidoreductase activity"/>
    <property type="evidence" value="ECO:0007669"/>
    <property type="project" value="UniProtKB-KW"/>
</dbReference>
<comment type="caution">
    <text evidence="6">The sequence shown here is derived from an EMBL/GenBank/DDBJ whole genome shotgun (WGS) entry which is preliminary data.</text>
</comment>
<dbReference type="AlphaFoldDB" id="A0A2G1QNE5"/>
<dbReference type="PANTHER" id="PTHR43400">
    <property type="entry name" value="FUMARATE REDUCTASE"/>
    <property type="match status" value="1"/>
</dbReference>
<evidence type="ECO:0000313" key="7">
    <source>
        <dbReference type="Proteomes" id="UP000221168"/>
    </source>
</evidence>
<name>A0A2G1QNE5_9HYPH</name>
<dbReference type="EMBL" id="PDVP01000007">
    <property type="protein sequence ID" value="PHP66728.1"/>
    <property type="molecule type" value="Genomic_DNA"/>
</dbReference>
<sequence length="584" mass="61097">MTPANRTLADLPDGAAFDVAVLGAGAAGMAAAVFAAVDGARVLLVERTEHVGGTSAYSAATAWIPNTRHAEAIGADDSLEKARGFLNRVVGNRSPSAMRDAFLEAGPAAIDTLEDRAGVHFRARPFHPDYLHEVEGSTSFGRALEPLPFDASILGDDLQLIRPTIPEFTILGGLLVDRDDIAHLLKMTSSLKSLAYSMRLIGSYYVQKARHGRGTRLVMGNALIGQLLAAARRHGVTIATETDVTAFNGPEHAVTGVTLRQNGLERSVTVAGGVILASGGFTRHPTRRGEMLPAPLAANSPSAPGHTGALHDLALAKGAVYGTGAASNVYWAPCSVRKRPDGTTAVFPHFVLDRSKPGTLAVGRDGRRFTNESRSYHEFTLAMYAANRDGSHMPVFLVADAGTLAKYGLGMVRPGGKGLQPYLDDGYLVQGATLGELAGKLGIDAAGLEETAARMNRFAETGKDEDFHRGETVYERGNGDATHVPNPTLGPVRTAPFYAVRLEPGDIGAATGLSCDTNARVLDGEGRPIDGLYACGNDMQSIMGGVYPGPGITIGPGMTFGYLAARHARARAQSAGGGSAHAAA</sequence>
<keyword evidence="4" id="KW-0560">Oxidoreductase</keyword>
<proteinExistence type="predicted"/>
<dbReference type="InterPro" id="IPR036188">
    <property type="entry name" value="FAD/NAD-bd_sf"/>
</dbReference>